<dbReference type="AlphaFoldDB" id="A0A1Y6BM64"/>
<dbReference type="OrthoDB" id="5632826at2"/>
<dbReference type="EMBL" id="FWZT01000006">
    <property type="protein sequence ID" value="SMF17639.1"/>
    <property type="molecule type" value="Genomic_DNA"/>
</dbReference>
<organism evidence="2 3">
    <name type="scientific">Pseudobacteriovorax antillogorgiicola</name>
    <dbReference type="NCBI Taxonomy" id="1513793"/>
    <lineage>
        <taxon>Bacteria</taxon>
        <taxon>Pseudomonadati</taxon>
        <taxon>Bdellovibrionota</taxon>
        <taxon>Oligoflexia</taxon>
        <taxon>Oligoflexales</taxon>
        <taxon>Pseudobacteriovoracaceae</taxon>
        <taxon>Pseudobacteriovorax</taxon>
    </lineage>
</organism>
<sequence>MKSVIIRAFFAFYTVLTASSAMADFRGDANRLLDITENLRSKININFVKSTPLTDVEDRIFNEILPTIDERFIAAGEFFNDAAIARDSTSAGVLVQSGLNELKEARSLIYEGRWLANQNNISIADIFDELLLEIEEAEKIIEDSGLINPWLAGAWDIRYTNPSGKWINGTMTFSGSDAEYRTDGGSKGRFTKVDFENDNRRVEGLWRFQNGATGWYQFYLNNDGESFSGKWGNGSRIGKNKKGHWNGSLK</sequence>
<evidence type="ECO:0000313" key="2">
    <source>
        <dbReference type="EMBL" id="SMF17639.1"/>
    </source>
</evidence>
<feature type="signal peptide" evidence="1">
    <location>
        <begin position="1"/>
        <end position="23"/>
    </location>
</feature>
<protein>
    <recommendedName>
        <fullName evidence="4">MORN repeat-containing protein</fullName>
    </recommendedName>
</protein>
<dbReference type="STRING" id="1513793.SAMN06296036_106129"/>
<accession>A0A1Y6BM64</accession>
<reference evidence="3" key="1">
    <citation type="submission" date="2017-04" db="EMBL/GenBank/DDBJ databases">
        <authorList>
            <person name="Varghese N."/>
            <person name="Submissions S."/>
        </authorList>
    </citation>
    <scope>NUCLEOTIDE SEQUENCE [LARGE SCALE GENOMIC DNA]</scope>
    <source>
        <strain evidence="3">RKEM611</strain>
    </source>
</reference>
<evidence type="ECO:0008006" key="4">
    <source>
        <dbReference type="Google" id="ProtNLM"/>
    </source>
</evidence>
<name>A0A1Y6BM64_9BACT</name>
<feature type="chain" id="PRO_5013187269" description="MORN repeat-containing protein" evidence="1">
    <location>
        <begin position="24"/>
        <end position="250"/>
    </location>
</feature>
<keyword evidence="3" id="KW-1185">Reference proteome</keyword>
<proteinExistence type="predicted"/>
<gene>
    <name evidence="2" type="ORF">SAMN06296036_106129</name>
</gene>
<keyword evidence="1" id="KW-0732">Signal</keyword>
<evidence type="ECO:0000313" key="3">
    <source>
        <dbReference type="Proteomes" id="UP000192907"/>
    </source>
</evidence>
<dbReference type="Proteomes" id="UP000192907">
    <property type="component" value="Unassembled WGS sequence"/>
</dbReference>
<evidence type="ECO:0000256" key="1">
    <source>
        <dbReference type="SAM" id="SignalP"/>
    </source>
</evidence>
<dbReference type="RefSeq" id="WP_132317893.1">
    <property type="nucleotide sequence ID" value="NZ_FWZT01000006.1"/>
</dbReference>